<dbReference type="InterPro" id="IPR035547">
    <property type="entry name" value="Phospholipase_B"/>
</dbReference>
<feature type="chain" id="PRO_5036204549" evidence="3">
    <location>
        <begin position="21"/>
        <end position="539"/>
    </location>
</feature>
<evidence type="ECO:0000313" key="4">
    <source>
        <dbReference type="EMBL" id="CAD5208386.1"/>
    </source>
</evidence>
<accession>A0A7I8XH89</accession>
<comment type="caution">
    <text evidence="4">The sequence shown here is derived from an EMBL/GenBank/DDBJ whole genome shotgun (WGS) entry which is preliminary data.</text>
</comment>
<proteinExistence type="predicted"/>
<keyword evidence="2" id="KW-1133">Transmembrane helix</keyword>
<sequence length="539" mass="59777">MLFLKILSIFLLYLVIYGRANKTIVDKGNNSTESSEEDFGQGFFGDEGESEEQIDDGDSDVSEERKPEDFINSELTPVKLEGDHDRPEETISIISSAFNNKKSFSCPKIKSDFVTGKSTADLSPEDIGIIAAMGDSLATGRGLWPRTDIDFRGAAFPIGGDATIDGLITIPNILREFTSEDSLHGVSHGMGGTNELPAHQLNVAESAATTGTMPKQAKELVKRIKTMKEVDLYNTWAMVIITIGTEEVCGNCSVPDTEALIKAVDILKAGIHKALVILLGPIHVSSSYHQKANLLKTRCSCSKDQSNEFMEKLSAEWSRAFAEVAEHVAAYKSKNFGVLTLPMLTITSRYPYSLFIPNRPLLNRRGHNYATKWLWNRLIAGPKYNLSKAVLSQDAYFCPSVGCPYFRTPANFHKCSILKHSEAEEMERKAKEMTLMGKMTQHDHYRHALGIIGISSVTVIIFGTFFYYRSKLGTRGRFDAPPVPDGLVYKPYSLSVKKLNELNEGQTEEGTDSALLRSRPPSAMPFDVSQQNIFKELSR</sequence>
<feature type="region of interest" description="Disordered" evidence="1">
    <location>
        <begin position="26"/>
        <end position="68"/>
    </location>
</feature>
<dbReference type="GO" id="GO:0004620">
    <property type="term" value="F:phospholipase activity"/>
    <property type="evidence" value="ECO:0007669"/>
    <property type="project" value="InterPro"/>
</dbReference>
<dbReference type="OrthoDB" id="10265800at2759"/>
<keyword evidence="2" id="KW-0812">Transmembrane</keyword>
<gene>
    <name evidence="4" type="ORF">BXYJ_LOCUS622</name>
</gene>
<dbReference type="EMBL" id="CAJFDI010000001">
    <property type="protein sequence ID" value="CAD5208386.1"/>
    <property type="molecule type" value="Genomic_DNA"/>
</dbReference>
<dbReference type="CDD" id="cd01824">
    <property type="entry name" value="Phospholipase_B_like"/>
    <property type="match status" value="1"/>
</dbReference>
<feature type="signal peptide" evidence="3">
    <location>
        <begin position="1"/>
        <end position="20"/>
    </location>
</feature>
<dbReference type="AlphaFoldDB" id="A0A7I8XH89"/>
<evidence type="ECO:0000313" key="5">
    <source>
        <dbReference type="Proteomes" id="UP000659654"/>
    </source>
</evidence>
<dbReference type="Proteomes" id="UP000582659">
    <property type="component" value="Unassembled WGS sequence"/>
</dbReference>
<feature type="region of interest" description="Disordered" evidence="1">
    <location>
        <begin position="503"/>
        <end position="525"/>
    </location>
</feature>
<name>A0A7I8XH89_BURXY</name>
<keyword evidence="5" id="KW-1185">Reference proteome</keyword>
<dbReference type="GO" id="GO:0006644">
    <property type="term" value="P:phospholipid metabolic process"/>
    <property type="evidence" value="ECO:0007669"/>
    <property type="project" value="TreeGrafter"/>
</dbReference>
<dbReference type="PANTHER" id="PTHR21325:SF32">
    <property type="entry name" value="LIPASE_GDSL DOMAIN-CONTAINING PROTEIN"/>
    <property type="match status" value="1"/>
</dbReference>
<dbReference type="EMBL" id="CAJFCV020000001">
    <property type="protein sequence ID" value="CAG9081287.1"/>
    <property type="molecule type" value="Genomic_DNA"/>
</dbReference>
<feature type="compositionally biased region" description="Acidic residues" evidence="1">
    <location>
        <begin position="46"/>
        <end position="61"/>
    </location>
</feature>
<evidence type="ECO:0000256" key="3">
    <source>
        <dbReference type="SAM" id="SignalP"/>
    </source>
</evidence>
<dbReference type="Proteomes" id="UP000659654">
    <property type="component" value="Unassembled WGS sequence"/>
</dbReference>
<feature type="transmembrane region" description="Helical" evidence="2">
    <location>
        <begin position="448"/>
        <end position="468"/>
    </location>
</feature>
<dbReference type="SUPFAM" id="SSF52266">
    <property type="entry name" value="SGNH hydrolase"/>
    <property type="match status" value="1"/>
</dbReference>
<protein>
    <submittedName>
        <fullName evidence="4">(pine wood nematode) hypothetical protein</fullName>
    </submittedName>
</protein>
<dbReference type="InterPro" id="IPR001087">
    <property type="entry name" value="GDSL"/>
</dbReference>
<dbReference type="PANTHER" id="PTHR21325">
    <property type="entry name" value="PHOSPHOLIPASE B, PLB1"/>
    <property type="match status" value="1"/>
</dbReference>
<organism evidence="4 5">
    <name type="scientific">Bursaphelenchus xylophilus</name>
    <name type="common">Pinewood nematode worm</name>
    <name type="synonym">Aphelenchoides xylophilus</name>
    <dbReference type="NCBI Taxonomy" id="6326"/>
    <lineage>
        <taxon>Eukaryota</taxon>
        <taxon>Metazoa</taxon>
        <taxon>Ecdysozoa</taxon>
        <taxon>Nematoda</taxon>
        <taxon>Chromadorea</taxon>
        <taxon>Rhabditida</taxon>
        <taxon>Tylenchina</taxon>
        <taxon>Tylenchomorpha</taxon>
        <taxon>Aphelenchoidea</taxon>
        <taxon>Aphelenchoididae</taxon>
        <taxon>Bursaphelenchus</taxon>
    </lineage>
</organism>
<dbReference type="InterPro" id="IPR038885">
    <property type="entry name" value="PLB1"/>
</dbReference>
<keyword evidence="3" id="KW-0732">Signal</keyword>
<reference evidence="4" key="1">
    <citation type="submission" date="2020-09" db="EMBL/GenBank/DDBJ databases">
        <authorList>
            <person name="Kikuchi T."/>
        </authorList>
    </citation>
    <scope>NUCLEOTIDE SEQUENCE</scope>
    <source>
        <strain evidence="4">Ka4C1</strain>
    </source>
</reference>
<dbReference type="Pfam" id="PF00657">
    <property type="entry name" value="Lipase_GDSL"/>
    <property type="match status" value="1"/>
</dbReference>
<keyword evidence="2" id="KW-0472">Membrane</keyword>
<evidence type="ECO:0000256" key="1">
    <source>
        <dbReference type="SAM" id="MobiDB-lite"/>
    </source>
</evidence>
<evidence type="ECO:0000256" key="2">
    <source>
        <dbReference type="SAM" id="Phobius"/>
    </source>
</evidence>